<keyword evidence="1" id="KW-0175">Coiled coil</keyword>
<keyword evidence="5" id="KW-1185">Reference proteome</keyword>
<feature type="region of interest" description="Disordered" evidence="2">
    <location>
        <begin position="233"/>
        <end position="262"/>
    </location>
</feature>
<keyword evidence="3" id="KW-0812">Transmembrane</keyword>
<protein>
    <submittedName>
        <fullName evidence="4">Uncharacterized protein</fullName>
    </submittedName>
</protein>
<dbReference type="AlphaFoldDB" id="A0A9P8W1E3"/>
<comment type="caution">
    <text evidence="4">The sequence shown here is derived from an EMBL/GenBank/DDBJ whole genome shotgun (WGS) entry which is preliminary data.</text>
</comment>
<keyword evidence="3" id="KW-1133">Transmembrane helix</keyword>
<feature type="compositionally biased region" description="Basic and acidic residues" evidence="2">
    <location>
        <begin position="429"/>
        <end position="447"/>
    </location>
</feature>
<feature type="region of interest" description="Disordered" evidence="2">
    <location>
        <begin position="429"/>
        <end position="456"/>
    </location>
</feature>
<dbReference type="OrthoDB" id="2963168at2759"/>
<dbReference type="EMBL" id="JAGPYM010000018">
    <property type="protein sequence ID" value="KAH6885231.1"/>
    <property type="molecule type" value="Genomic_DNA"/>
</dbReference>
<name>A0A9P8W1E3_9HYPO</name>
<evidence type="ECO:0000313" key="5">
    <source>
        <dbReference type="Proteomes" id="UP000777438"/>
    </source>
</evidence>
<evidence type="ECO:0000313" key="4">
    <source>
        <dbReference type="EMBL" id="KAH6885231.1"/>
    </source>
</evidence>
<feature type="transmembrane region" description="Helical" evidence="3">
    <location>
        <begin position="25"/>
        <end position="48"/>
    </location>
</feature>
<evidence type="ECO:0000256" key="1">
    <source>
        <dbReference type="SAM" id="Coils"/>
    </source>
</evidence>
<feature type="compositionally biased region" description="Low complexity" evidence="2">
    <location>
        <begin position="241"/>
        <end position="254"/>
    </location>
</feature>
<dbReference type="Proteomes" id="UP000777438">
    <property type="component" value="Unassembled WGS sequence"/>
</dbReference>
<proteinExistence type="predicted"/>
<feature type="coiled-coil region" evidence="1">
    <location>
        <begin position="615"/>
        <end position="642"/>
    </location>
</feature>
<gene>
    <name evidence="4" type="ORF">B0T10DRAFT_550538</name>
</gene>
<reference evidence="4 5" key="1">
    <citation type="journal article" date="2021" name="Nat. Commun.">
        <title>Genetic determinants of endophytism in the Arabidopsis root mycobiome.</title>
        <authorList>
            <person name="Mesny F."/>
            <person name="Miyauchi S."/>
            <person name="Thiergart T."/>
            <person name="Pickel B."/>
            <person name="Atanasova L."/>
            <person name="Karlsson M."/>
            <person name="Huettel B."/>
            <person name="Barry K.W."/>
            <person name="Haridas S."/>
            <person name="Chen C."/>
            <person name="Bauer D."/>
            <person name="Andreopoulos W."/>
            <person name="Pangilinan J."/>
            <person name="LaButti K."/>
            <person name="Riley R."/>
            <person name="Lipzen A."/>
            <person name="Clum A."/>
            <person name="Drula E."/>
            <person name="Henrissat B."/>
            <person name="Kohler A."/>
            <person name="Grigoriev I.V."/>
            <person name="Martin F.M."/>
            <person name="Hacquard S."/>
        </authorList>
    </citation>
    <scope>NUCLEOTIDE SEQUENCE [LARGE SCALE GENOMIC DNA]</scope>
    <source>
        <strain evidence="4 5">MPI-CAGE-CH-0241</strain>
    </source>
</reference>
<organism evidence="4 5">
    <name type="scientific">Thelonectria olida</name>
    <dbReference type="NCBI Taxonomy" id="1576542"/>
    <lineage>
        <taxon>Eukaryota</taxon>
        <taxon>Fungi</taxon>
        <taxon>Dikarya</taxon>
        <taxon>Ascomycota</taxon>
        <taxon>Pezizomycotina</taxon>
        <taxon>Sordariomycetes</taxon>
        <taxon>Hypocreomycetidae</taxon>
        <taxon>Hypocreales</taxon>
        <taxon>Nectriaceae</taxon>
        <taxon>Thelonectria</taxon>
    </lineage>
</organism>
<keyword evidence="3" id="KW-0472">Membrane</keyword>
<accession>A0A9P8W1E3</accession>
<sequence>MSAPTATAAATGDNGPDLVELTSNIGTWVAAFIAIVALVGVVGPFLALQASLSDSNRAMNAVQDLPEKYVTRGFRLTRGLRVLRRIRVPDLAPGYITNEPDTTPLVPLRAALGHWLLRPRDYLPWNTGWAKLAEVIEAHEALEQATNSPVNLGVTKGGTLEVVNSRTALVVNKHWILLLGLLGRYGVRPDKGILQTRRVRRDFEGERASIQLFQFARKETMRHVPEADAKLKTKRWEALSEKPSSSSMGSSSNSDSDHGTRSSDYGYGGDLLTFSLRRGAYGEWTIDNMEKPTVHGVTGTMQALGRHKGSWSSLTCISFVPHTAREIFATGTTERRDCTSMQTLFWLAHGFLPCGRTPEGRQAVISLEGPGEDEDDDSYGFERDTNRLQDWPAFSLQESYDIPISMGQAMKCLSIPEPKILQLLPLDTSKRDMPSASDEDKSTKEAEAADAPQRGSASIKIRGPWVQYVSRRGDTCCVFPRKDVERALALVLGLEWDDWGFLTCRDKFWTSILKPATGILEKEDLRGPSFTKAFSTKTDIKAFRWRVRPKFHPQKLGDYLAFDKFTSSSLENSEALPLRTALGTLFVLDASFRQMIENASKRICKEADAEKQPSAADMLTEQKTLEEALDKIAKEVEVQRKEHPPDTQPPVSEGLLGDMPAYTRFSRRHLDEETLRALDFEYEPEEDPEYLLVKRWVPDWEQSFIWDHTRIIRRLAELKGEEEARRVGVLEYDYLSKQLKWYLDKETMKSSRSWHLNGDLVRTPSSEKRVTVSEKEVALAGLWAANRAAMWLSSQDSTPLLKFVEELDPYVYVL</sequence>
<evidence type="ECO:0000256" key="3">
    <source>
        <dbReference type="SAM" id="Phobius"/>
    </source>
</evidence>
<evidence type="ECO:0000256" key="2">
    <source>
        <dbReference type="SAM" id="MobiDB-lite"/>
    </source>
</evidence>